<dbReference type="EMBL" id="LELK01000001">
    <property type="protein sequence ID" value="KMM38065.1"/>
    <property type="molecule type" value="Genomic_DNA"/>
</dbReference>
<feature type="binding site" evidence="8">
    <location>
        <position position="266"/>
    </location>
    <ligand>
        <name>NAD(+)</name>
        <dbReference type="ChEBI" id="CHEBI:57540"/>
    </ligand>
</feature>
<evidence type="ECO:0000256" key="5">
    <source>
        <dbReference type="ARBA" id="ARBA00023002"/>
    </source>
</evidence>
<feature type="binding site" evidence="8">
    <location>
        <position position="51"/>
    </location>
    <ligand>
        <name>FAD</name>
        <dbReference type="ChEBI" id="CHEBI:57692"/>
    </ligand>
</feature>
<dbReference type="FunFam" id="3.30.390.30:FF:000001">
    <property type="entry name" value="Dihydrolipoyl dehydrogenase"/>
    <property type="match status" value="1"/>
</dbReference>
<keyword evidence="14" id="KW-1185">Reference proteome</keyword>
<proteinExistence type="inferred from homology"/>
<dbReference type="InterPro" id="IPR001100">
    <property type="entry name" value="Pyr_nuc-diS_OxRdtase"/>
</dbReference>
<dbReference type="AlphaFoldDB" id="A0A0J6CY22"/>
<dbReference type="PANTHER" id="PTHR43014">
    <property type="entry name" value="MERCURIC REDUCTASE"/>
    <property type="match status" value="1"/>
</dbReference>
<keyword evidence="3 8" id="KW-0274">FAD</keyword>
<dbReference type="GO" id="GO:0016668">
    <property type="term" value="F:oxidoreductase activity, acting on a sulfur group of donors, NAD(P) as acceptor"/>
    <property type="evidence" value="ECO:0007669"/>
    <property type="project" value="InterPro"/>
</dbReference>
<accession>A0A0J6CY22</accession>
<dbReference type="OrthoDB" id="9800167at2"/>
<dbReference type="Pfam" id="PF07992">
    <property type="entry name" value="Pyr_redox_2"/>
    <property type="match status" value="1"/>
</dbReference>
<keyword evidence="6" id="KW-1015">Disulfide bond</keyword>
<evidence type="ECO:0000259" key="12">
    <source>
        <dbReference type="Pfam" id="PF07992"/>
    </source>
</evidence>
<comment type="caution">
    <text evidence="13">The sequence shown here is derived from an EMBL/GenBank/DDBJ whole genome shotgun (WGS) entry which is preliminary data.</text>
</comment>
<dbReference type="GO" id="GO:0050660">
    <property type="term" value="F:flavin adenine dinucleotide binding"/>
    <property type="evidence" value="ECO:0007669"/>
    <property type="project" value="TreeGrafter"/>
</dbReference>
<keyword evidence="5 10" id="KW-0560">Oxidoreductase</keyword>
<evidence type="ECO:0000256" key="4">
    <source>
        <dbReference type="ARBA" id="ARBA00022857"/>
    </source>
</evidence>
<dbReference type="SUPFAM" id="SSF55424">
    <property type="entry name" value="FAD/NAD-linked reductases, dimerisation (C-terminal) domain"/>
    <property type="match status" value="1"/>
</dbReference>
<keyword evidence="8" id="KW-0520">NAD</keyword>
<dbReference type="Gene3D" id="3.50.50.60">
    <property type="entry name" value="FAD/NAD(P)-binding domain"/>
    <property type="match status" value="2"/>
</dbReference>
<evidence type="ECO:0000313" key="13">
    <source>
        <dbReference type="EMBL" id="KMM38065.1"/>
    </source>
</evidence>
<evidence type="ECO:0000256" key="9">
    <source>
        <dbReference type="PIRSR" id="PIRSR000350-4"/>
    </source>
</evidence>
<feature type="binding site" evidence="8">
    <location>
        <begin position="177"/>
        <end position="184"/>
    </location>
    <ligand>
        <name>NAD(+)</name>
        <dbReference type="ChEBI" id="CHEBI:57540"/>
    </ligand>
</feature>
<evidence type="ECO:0000256" key="8">
    <source>
        <dbReference type="PIRSR" id="PIRSR000350-3"/>
    </source>
</evidence>
<dbReference type="PIRSF" id="PIRSF000350">
    <property type="entry name" value="Mercury_reductase_MerA"/>
    <property type="match status" value="1"/>
</dbReference>
<feature type="domain" description="FAD/NAD(P)-binding" evidence="12">
    <location>
        <begin position="4"/>
        <end position="321"/>
    </location>
</feature>
<feature type="binding site" evidence="8">
    <location>
        <position position="200"/>
    </location>
    <ligand>
        <name>NAD(+)</name>
        <dbReference type="ChEBI" id="CHEBI:57540"/>
    </ligand>
</feature>
<dbReference type="GO" id="GO:0003955">
    <property type="term" value="F:NAD(P)H dehydrogenase (quinone) activity"/>
    <property type="evidence" value="ECO:0007669"/>
    <property type="project" value="TreeGrafter"/>
</dbReference>
<feature type="binding site" evidence="8">
    <location>
        <position position="306"/>
    </location>
    <ligand>
        <name>FAD</name>
        <dbReference type="ChEBI" id="CHEBI:57692"/>
    </ligand>
</feature>
<dbReference type="Pfam" id="PF02852">
    <property type="entry name" value="Pyr_redox_dim"/>
    <property type="match status" value="1"/>
</dbReference>
<comment type="cofactor">
    <cofactor evidence="8">
        <name>FAD</name>
        <dbReference type="ChEBI" id="CHEBI:57692"/>
    </cofactor>
    <text evidence="8">Binds 1 FAD per subunit.</text>
</comment>
<feature type="binding site" evidence="8">
    <location>
        <begin position="140"/>
        <end position="142"/>
    </location>
    <ligand>
        <name>FAD</name>
        <dbReference type="ChEBI" id="CHEBI:57692"/>
    </ligand>
</feature>
<keyword evidence="2 10" id="KW-0285">Flavoprotein</keyword>
<dbReference type="InterPro" id="IPR012999">
    <property type="entry name" value="Pyr_OxRdtase_I_AS"/>
</dbReference>
<evidence type="ECO:0000256" key="1">
    <source>
        <dbReference type="ARBA" id="ARBA00007532"/>
    </source>
</evidence>
<evidence type="ECO:0000256" key="2">
    <source>
        <dbReference type="ARBA" id="ARBA00022630"/>
    </source>
</evidence>
<dbReference type="SUPFAM" id="SSF51905">
    <property type="entry name" value="FAD/NAD(P)-binding domain"/>
    <property type="match status" value="1"/>
</dbReference>
<dbReference type="InterPro" id="IPR036188">
    <property type="entry name" value="FAD/NAD-bd_sf"/>
</dbReference>
<keyword evidence="8" id="KW-0547">Nucleotide-binding</keyword>
<evidence type="ECO:0000256" key="10">
    <source>
        <dbReference type="RuleBase" id="RU003691"/>
    </source>
</evidence>
<feature type="disulfide bond" description="Redox-active" evidence="9">
    <location>
        <begin position="42"/>
        <end position="47"/>
    </location>
</feature>
<dbReference type="PRINTS" id="PR00411">
    <property type="entry name" value="PNDRDTASEI"/>
</dbReference>
<keyword evidence="7 10" id="KW-0676">Redox-active center</keyword>
<dbReference type="Gene3D" id="3.30.390.30">
    <property type="match status" value="1"/>
</dbReference>
<evidence type="ECO:0000256" key="6">
    <source>
        <dbReference type="ARBA" id="ARBA00023157"/>
    </source>
</evidence>
<dbReference type="STRING" id="157733.AB986_01710"/>
<sequence length="475" mass="51867">MVEYDLIVIGGGSGGLTAASGAASMGAKVALIDDQPGLGGDCLHFGCVPSKAFITAAKEVHAVYKGAAEFGLTVSGDVLFERAIERVKEAIDEIQEIDSDERFESLGVDIYRGKGAFKDEHTITIDGENPIKGKRIVISTGSRPNVPPINGVENVSFITNETIFNLDYLPKSVVFIGGGPVGLELAQSLSRFGSDVTVIETSQSVFKKEDHEIIPIVTKALEKELTFVFEADVTGISEQNGHKVVTYKVNGEEKTIESEAIMMSTGRKPNTDKLNLEAAGVNENKGYITVNESLQTNKSHIYAIGDVNGAFPFTHGAGMEGKLIVQNAVFGLKRKVNYGNVPWVTYTEPEVFHLGLTEQEAKEKHGEEIRVFKVGTDDVDRFIAERKKDGLVKVITDKKGHILGAHAVGEDSGSWMQEIVFAKEHGHKIGDISTVIHPYPTKGAILNQAADMYWREKLFDGWLPKVSEKYIKWVR</sequence>
<dbReference type="PRINTS" id="PR00368">
    <property type="entry name" value="FADPNR"/>
</dbReference>
<evidence type="ECO:0000313" key="14">
    <source>
        <dbReference type="Proteomes" id="UP000035996"/>
    </source>
</evidence>
<reference evidence="13" key="1">
    <citation type="submission" date="2015-06" db="EMBL/GenBank/DDBJ databases">
        <authorList>
            <person name="Liu B."/>
            <person name="Wang J."/>
            <person name="Zhu Y."/>
            <person name="Liu G."/>
            <person name="Chen Q."/>
            <person name="Zheng C."/>
            <person name="Che J."/>
            <person name="Ge C."/>
            <person name="Shi H."/>
            <person name="Pan Z."/>
            <person name="Liu X."/>
        </authorList>
    </citation>
    <scope>NUCLEOTIDE SEQUENCE [LARGE SCALE GENOMIC DNA]</scope>
    <source>
        <strain evidence="13">DSM 16346</strain>
    </source>
</reference>
<dbReference type="Proteomes" id="UP000035996">
    <property type="component" value="Unassembled WGS sequence"/>
</dbReference>
<dbReference type="PROSITE" id="PS00076">
    <property type="entry name" value="PYRIDINE_REDOX_1"/>
    <property type="match status" value="1"/>
</dbReference>
<organism evidence="13 14">
    <name type="scientific">Guptibacillus hwajinpoensis</name>
    <dbReference type="NCBI Taxonomy" id="208199"/>
    <lineage>
        <taxon>Bacteria</taxon>
        <taxon>Bacillati</taxon>
        <taxon>Bacillota</taxon>
        <taxon>Bacilli</taxon>
        <taxon>Bacillales</taxon>
        <taxon>Guptibacillaceae</taxon>
        <taxon>Guptibacillus</taxon>
    </lineage>
</organism>
<keyword evidence="4" id="KW-0521">NADP</keyword>
<dbReference type="InterPro" id="IPR023753">
    <property type="entry name" value="FAD/NAD-binding_dom"/>
</dbReference>
<dbReference type="InterPro" id="IPR016156">
    <property type="entry name" value="FAD/NAD-linked_Rdtase_dimer_sf"/>
</dbReference>
<feature type="domain" description="Pyridine nucleotide-disulphide oxidoreductase dimerisation" evidence="11">
    <location>
        <begin position="341"/>
        <end position="443"/>
    </location>
</feature>
<protein>
    <submittedName>
        <fullName evidence="13">Pyridine nucleotide-disulfide oxidoreductase</fullName>
    </submittedName>
</protein>
<name>A0A0J6CY22_9BACL</name>
<evidence type="ECO:0000256" key="7">
    <source>
        <dbReference type="ARBA" id="ARBA00023284"/>
    </source>
</evidence>
<dbReference type="PATRIC" id="fig|157733.3.peg.2551"/>
<dbReference type="InterPro" id="IPR004099">
    <property type="entry name" value="Pyr_nucl-diS_OxRdtase_dimer"/>
</dbReference>
<gene>
    <name evidence="13" type="ORF">AB986_01710</name>
</gene>
<evidence type="ECO:0000256" key="3">
    <source>
        <dbReference type="ARBA" id="ARBA00022827"/>
    </source>
</evidence>
<evidence type="ECO:0000259" key="11">
    <source>
        <dbReference type="Pfam" id="PF02852"/>
    </source>
</evidence>
<dbReference type="PANTHER" id="PTHR43014:SF2">
    <property type="entry name" value="MERCURIC REDUCTASE"/>
    <property type="match status" value="1"/>
</dbReference>
<comment type="similarity">
    <text evidence="1 10">Belongs to the class-I pyridine nucleotide-disulfide oxidoreductase family.</text>
</comment>
<dbReference type="RefSeq" id="WP_048309148.1">
    <property type="nucleotide sequence ID" value="NZ_CP119526.1"/>
</dbReference>
<feature type="binding site" evidence="8">
    <location>
        <position position="115"/>
    </location>
    <ligand>
        <name>FAD</name>
        <dbReference type="ChEBI" id="CHEBI:57692"/>
    </ligand>
</feature>